<accession>A0ABQ9TZ58</accession>
<feature type="region of interest" description="Disordered" evidence="1">
    <location>
        <begin position="1"/>
        <end position="23"/>
    </location>
</feature>
<comment type="caution">
    <text evidence="2">The sequence shown here is derived from an EMBL/GenBank/DDBJ whole genome shotgun (WGS) entry which is preliminary data.</text>
</comment>
<evidence type="ECO:0000256" key="1">
    <source>
        <dbReference type="SAM" id="MobiDB-lite"/>
    </source>
</evidence>
<evidence type="ECO:0000313" key="2">
    <source>
        <dbReference type="EMBL" id="KAK2089814.1"/>
    </source>
</evidence>
<organism evidence="2 3">
    <name type="scientific">Saguinus oedipus</name>
    <name type="common">Cotton-top tamarin</name>
    <name type="synonym">Oedipomidas oedipus</name>
    <dbReference type="NCBI Taxonomy" id="9490"/>
    <lineage>
        <taxon>Eukaryota</taxon>
        <taxon>Metazoa</taxon>
        <taxon>Chordata</taxon>
        <taxon>Craniata</taxon>
        <taxon>Vertebrata</taxon>
        <taxon>Euteleostomi</taxon>
        <taxon>Mammalia</taxon>
        <taxon>Eutheria</taxon>
        <taxon>Euarchontoglires</taxon>
        <taxon>Primates</taxon>
        <taxon>Haplorrhini</taxon>
        <taxon>Platyrrhini</taxon>
        <taxon>Cebidae</taxon>
        <taxon>Callitrichinae</taxon>
        <taxon>Saguinus</taxon>
    </lineage>
</organism>
<dbReference type="EMBL" id="JASSZA010000018">
    <property type="protein sequence ID" value="KAK2089814.1"/>
    <property type="molecule type" value="Genomic_DNA"/>
</dbReference>
<protein>
    <submittedName>
        <fullName evidence="2">Uncharacterized protein</fullName>
    </submittedName>
</protein>
<keyword evidence="3" id="KW-1185">Reference proteome</keyword>
<reference evidence="2 3" key="1">
    <citation type="submission" date="2023-05" db="EMBL/GenBank/DDBJ databases">
        <title>B98-5 Cell Line De Novo Hybrid Assembly: An Optical Mapping Approach.</title>
        <authorList>
            <person name="Kananen K."/>
            <person name="Auerbach J.A."/>
            <person name="Kautto E."/>
            <person name="Blachly J.S."/>
        </authorList>
    </citation>
    <scope>NUCLEOTIDE SEQUENCE [LARGE SCALE GENOMIC DNA]</scope>
    <source>
        <strain evidence="2">B95-8</strain>
        <tissue evidence="2">Cell line</tissue>
    </source>
</reference>
<dbReference type="Proteomes" id="UP001266305">
    <property type="component" value="Unassembled WGS sequence"/>
</dbReference>
<evidence type="ECO:0000313" key="3">
    <source>
        <dbReference type="Proteomes" id="UP001266305"/>
    </source>
</evidence>
<gene>
    <name evidence="2" type="ORF">P7K49_032480</name>
</gene>
<name>A0ABQ9TZ58_SAGOE</name>
<sequence>NDAALELKAPQRPPNFTPSTPQNTSVYLLSPGRGFRHLKETYDRLNLAQVLLSPPSLLDSKAQLQVLAKCVCSWVPGPPGSFTVPLKQIQFSPDSCAPVQEIH</sequence>
<feature type="non-terminal residue" evidence="2">
    <location>
        <position position="1"/>
    </location>
</feature>
<proteinExistence type="predicted"/>